<proteinExistence type="predicted"/>
<organism evidence="1 2">
    <name type="scientific">Vibrio comitans NBRC 102076</name>
    <dbReference type="NCBI Taxonomy" id="1219078"/>
    <lineage>
        <taxon>Bacteria</taxon>
        <taxon>Pseudomonadati</taxon>
        <taxon>Pseudomonadota</taxon>
        <taxon>Gammaproteobacteria</taxon>
        <taxon>Vibrionales</taxon>
        <taxon>Vibrionaceae</taxon>
        <taxon>Vibrio</taxon>
    </lineage>
</organism>
<evidence type="ECO:0000313" key="1">
    <source>
        <dbReference type="EMBL" id="GEA61265.1"/>
    </source>
</evidence>
<keyword evidence="2" id="KW-1185">Reference proteome</keyword>
<dbReference type="AlphaFoldDB" id="A0A4Y3IQB5"/>
<evidence type="ECO:0000313" key="2">
    <source>
        <dbReference type="Proteomes" id="UP000318242"/>
    </source>
</evidence>
<dbReference type="RefSeq" id="WP_244311413.1">
    <property type="nucleotide sequence ID" value="NZ_BJLH01000010.1"/>
</dbReference>
<comment type="caution">
    <text evidence="1">The sequence shown here is derived from an EMBL/GenBank/DDBJ whole genome shotgun (WGS) entry which is preliminary data.</text>
</comment>
<accession>A0A4Y3IQB5</accession>
<name>A0A4Y3IQB5_9VIBR</name>
<protein>
    <submittedName>
        <fullName evidence="1">Uncharacterized protein</fullName>
    </submittedName>
</protein>
<reference evidence="1 2" key="1">
    <citation type="submission" date="2019-06" db="EMBL/GenBank/DDBJ databases">
        <title>Whole genome shotgun sequence of Vibrio comitans NBRC 102076.</title>
        <authorList>
            <person name="Hosoyama A."/>
            <person name="Uohara A."/>
            <person name="Ohji S."/>
            <person name="Ichikawa N."/>
        </authorList>
    </citation>
    <scope>NUCLEOTIDE SEQUENCE [LARGE SCALE GENOMIC DNA]</scope>
    <source>
        <strain evidence="1 2">NBRC 102076</strain>
    </source>
</reference>
<dbReference type="EMBL" id="BJLH01000010">
    <property type="protein sequence ID" value="GEA61265.1"/>
    <property type="molecule type" value="Genomic_DNA"/>
</dbReference>
<dbReference type="Proteomes" id="UP000318242">
    <property type="component" value="Unassembled WGS sequence"/>
</dbReference>
<gene>
    <name evidence="1" type="ORF">VCO01S_24580</name>
</gene>
<sequence>MCYESGFKFIFKQGMMATLVVLLLSAAFGYLFYDLNQTILAFGDANELIDEAPITLLTGE</sequence>